<dbReference type="GO" id="GO:0008800">
    <property type="term" value="F:beta-lactamase activity"/>
    <property type="evidence" value="ECO:0007669"/>
    <property type="project" value="InterPro"/>
</dbReference>
<dbReference type="AlphaFoldDB" id="A0A086CIW8"/>
<dbReference type="PATRIC" id="fig|1527444.3.peg.191"/>
<accession>A0A086CIW8</accession>
<dbReference type="eggNOG" id="COG2367">
    <property type="taxonomic scope" value="Bacteria"/>
</dbReference>
<dbReference type="GO" id="GO:0030655">
    <property type="term" value="P:beta-lactam antibiotic catabolic process"/>
    <property type="evidence" value="ECO:0007669"/>
    <property type="project" value="InterPro"/>
</dbReference>
<reference evidence="2 3" key="1">
    <citation type="submission" date="2014-08" db="EMBL/GenBank/DDBJ databases">
        <title>Comparative genomics reveals surprising divergence of two closely related strains of uncultivated UCYN-A cyanobacteria.</title>
        <authorList>
            <person name="Bombar D."/>
            <person name="Heller P."/>
            <person name="Sanchez-Baracaldo P."/>
            <person name="Carter B.J."/>
            <person name="Zert J.P."/>
        </authorList>
    </citation>
    <scope>NUCLEOTIDE SEQUENCE [LARGE SCALE GENOMIC DNA]</scope>
</reference>
<dbReference type="InterPro" id="IPR000871">
    <property type="entry name" value="Beta-lactam_class-A"/>
</dbReference>
<dbReference type="InterPro" id="IPR012338">
    <property type="entry name" value="Beta-lactam/transpept-like"/>
</dbReference>
<dbReference type="Proteomes" id="UP000028922">
    <property type="component" value="Unassembled WGS sequence"/>
</dbReference>
<dbReference type="InterPro" id="IPR045155">
    <property type="entry name" value="Beta-lactam_cat"/>
</dbReference>
<name>A0A086CIW8_9CHRO</name>
<evidence type="ECO:0000259" key="1">
    <source>
        <dbReference type="Pfam" id="PF13354"/>
    </source>
</evidence>
<organism evidence="2 3">
    <name type="scientific">Candidatus Atelocyanobacterium thalassa isolate SIO64986</name>
    <dbReference type="NCBI Taxonomy" id="1527444"/>
    <lineage>
        <taxon>Bacteria</taxon>
        <taxon>Bacillati</taxon>
        <taxon>Cyanobacteriota</taxon>
        <taxon>Cyanophyceae</taxon>
        <taxon>Oscillatoriophycideae</taxon>
        <taxon>Chroococcales</taxon>
        <taxon>Aphanothecaceae</taxon>
        <taxon>Candidatus Atelocyanobacterium</taxon>
        <taxon>Candidatus Atelocyanobacterium thalassae</taxon>
    </lineage>
</organism>
<dbReference type="PANTHER" id="PTHR35333:SF3">
    <property type="entry name" value="BETA-LACTAMASE-TYPE TRANSPEPTIDASE FOLD CONTAINING PROTEIN"/>
    <property type="match status" value="1"/>
</dbReference>
<dbReference type="EMBL" id="JPSP01000001">
    <property type="protein sequence ID" value="KFF42132.1"/>
    <property type="molecule type" value="Genomic_DNA"/>
</dbReference>
<sequence>MTFFRSDSTLESLGNEILERTLVRFPTLNAEQCSFTWILYKKTRTIKNKQSVFPQKFFKNSIYGFNHRGVESIYPASIVKLFYLVAIHQWLEIGKVHLSSELSRSINDMIVQSSNDATSLVIDSLTNTNSGPELVNNNFLAWKYKRNIVNIYFKALGWKELEKININQKTWSDGPYGREKEFLGDIKRNQNILTTNAVARLFHDIVSGTAVSLVRSLQMMSLLKRTVNTVSSNDLIENQVTGFLGEGLPKNAELWSKAGWTSQVRHDAAYIRVPGLPSFLFVMFIEGNKNSANKKIFPFVSKLIIEILHLNKEYFHYLNDKK</sequence>
<evidence type="ECO:0000313" key="3">
    <source>
        <dbReference type="Proteomes" id="UP000028922"/>
    </source>
</evidence>
<dbReference type="PANTHER" id="PTHR35333">
    <property type="entry name" value="BETA-LACTAMASE"/>
    <property type="match status" value="1"/>
</dbReference>
<dbReference type="SUPFAM" id="SSF56601">
    <property type="entry name" value="beta-lactamase/transpeptidase-like"/>
    <property type="match status" value="1"/>
</dbReference>
<dbReference type="Gene3D" id="3.40.710.10">
    <property type="entry name" value="DD-peptidase/beta-lactamase superfamily"/>
    <property type="match status" value="1"/>
</dbReference>
<feature type="domain" description="Beta-lactamase class A catalytic" evidence="1">
    <location>
        <begin position="65"/>
        <end position="284"/>
    </location>
</feature>
<dbReference type="STRING" id="1527444.ucyna2_00196"/>
<gene>
    <name evidence="2" type="ORF">ucyna2_00196</name>
</gene>
<dbReference type="Pfam" id="PF13354">
    <property type="entry name" value="Beta-lactamase2"/>
    <property type="match status" value="1"/>
</dbReference>
<proteinExistence type="predicted"/>
<comment type="caution">
    <text evidence="2">The sequence shown here is derived from an EMBL/GenBank/DDBJ whole genome shotgun (WGS) entry which is preliminary data.</text>
</comment>
<protein>
    <submittedName>
        <fullName evidence="2">Beta-lactamase class A</fullName>
    </submittedName>
</protein>
<dbReference type="GO" id="GO:0046677">
    <property type="term" value="P:response to antibiotic"/>
    <property type="evidence" value="ECO:0007669"/>
    <property type="project" value="InterPro"/>
</dbReference>
<evidence type="ECO:0000313" key="2">
    <source>
        <dbReference type="EMBL" id="KFF42132.1"/>
    </source>
</evidence>